<protein>
    <submittedName>
        <fullName evidence="1">Uncharacterized protein</fullName>
    </submittedName>
</protein>
<gene>
    <name evidence="1" type="ORF">GOBAR_AA22900</name>
</gene>
<dbReference type="AlphaFoldDB" id="A0A2P5X387"/>
<accession>A0A2P5X387</accession>
<reference evidence="1 2" key="1">
    <citation type="submission" date="2015-01" db="EMBL/GenBank/DDBJ databases">
        <title>Genome of allotetraploid Gossypium barbadense reveals genomic plasticity and fiber elongation in cotton evolution.</title>
        <authorList>
            <person name="Chen X."/>
            <person name="Liu X."/>
            <person name="Zhao B."/>
            <person name="Zheng H."/>
            <person name="Hu Y."/>
            <person name="Lu G."/>
            <person name="Yang C."/>
            <person name="Chen J."/>
            <person name="Shan C."/>
            <person name="Zhang L."/>
            <person name="Zhou Y."/>
            <person name="Wang L."/>
            <person name="Guo W."/>
            <person name="Bai Y."/>
            <person name="Ruan J."/>
            <person name="Shangguan X."/>
            <person name="Mao Y."/>
            <person name="Jiang J."/>
            <person name="Zhu Y."/>
            <person name="Lei J."/>
            <person name="Kang H."/>
            <person name="Chen S."/>
            <person name="He X."/>
            <person name="Wang R."/>
            <person name="Wang Y."/>
            <person name="Chen J."/>
            <person name="Wang L."/>
            <person name="Yu S."/>
            <person name="Wang B."/>
            <person name="Wei J."/>
            <person name="Song S."/>
            <person name="Lu X."/>
            <person name="Gao Z."/>
            <person name="Gu W."/>
            <person name="Deng X."/>
            <person name="Ma D."/>
            <person name="Wang S."/>
            <person name="Liang W."/>
            <person name="Fang L."/>
            <person name="Cai C."/>
            <person name="Zhu X."/>
            <person name="Zhou B."/>
            <person name="Zhang Y."/>
            <person name="Chen Z."/>
            <person name="Xu S."/>
            <person name="Zhu R."/>
            <person name="Wang S."/>
            <person name="Zhang T."/>
            <person name="Zhao G."/>
        </authorList>
    </citation>
    <scope>NUCLEOTIDE SEQUENCE [LARGE SCALE GENOMIC DNA]</scope>
    <source>
        <strain evidence="2">cv. Xinhai21</strain>
        <tissue evidence="1">Leaf</tissue>
    </source>
</reference>
<proteinExistence type="predicted"/>
<organism evidence="1 2">
    <name type="scientific">Gossypium barbadense</name>
    <name type="common">Sea Island cotton</name>
    <name type="synonym">Hibiscus barbadensis</name>
    <dbReference type="NCBI Taxonomy" id="3634"/>
    <lineage>
        <taxon>Eukaryota</taxon>
        <taxon>Viridiplantae</taxon>
        <taxon>Streptophyta</taxon>
        <taxon>Embryophyta</taxon>
        <taxon>Tracheophyta</taxon>
        <taxon>Spermatophyta</taxon>
        <taxon>Magnoliopsida</taxon>
        <taxon>eudicotyledons</taxon>
        <taxon>Gunneridae</taxon>
        <taxon>Pentapetalae</taxon>
        <taxon>rosids</taxon>
        <taxon>malvids</taxon>
        <taxon>Malvales</taxon>
        <taxon>Malvaceae</taxon>
        <taxon>Malvoideae</taxon>
        <taxon>Gossypium</taxon>
    </lineage>
</organism>
<evidence type="ECO:0000313" key="2">
    <source>
        <dbReference type="Proteomes" id="UP000239757"/>
    </source>
</evidence>
<dbReference type="EMBL" id="KZ665799">
    <property type="protein sequence ID" value="PPR97779.1"/>
    <property type="molecule type" value="Genomic_DNA"/>
</dbReference>
<evidence type="ECO:0000313" key="1">
    <source>
        <dbReference type="EMBL" id="PPR97779.1"/>
    </source>
</evidence>
<sequence length="191" mass="21874">MPVNKSDWKIQWKLQLPFKIIVFLRFAQIVAHVRALTHRVYTHMKQGIIFSLSAVWLGSSFGYKGFYSPGLEVFNQNPVKGGMCVQRNEVVFTKGNTNPISRLFLQEKSLKGKCGYGIAFCFNSQGQCLSALSKQNLEHQVAAFILLREIFLQAAKKNLKLFHWQYDPIVSDMQHLPSFMATLTDLAKWTK</sequence>
<name>A0A2P5X387_GOSBA</name>
<dbReference type="Proteomes" id="UP000239757">
    <property type="component" value="Unassembled WGS sequence"/>
</dbReference>